<keyword evidence="5 8" id="KW-0238">DNA-binding</keyword>
<protein>
    <submittedName>
        <fullName evidence="11">Response regulator transcription factor</fullName>
    </submittedName>
</protein>
<proteinExistence type="predicted"/>
<dbReference type="Gene3D" id="6.10.250.690">
    <property type="match status" value="1"/>
</dbReference>
<dbReference type="SUPFAM" id="SSF52172">
    <property type="entry name" value="CheY-like"/>
    <property type="match status" value="1"/>
</dbReference>
<dbReference type="RefSeq" id="WP_345356117.1">
    <property type="nucleotide sequence ID" value="NZ_BAABHJ010000009.1"/>
</dbReference>
<keyword evidence="6" id="KW-0804">Transcription</keyword>
<evidence type="ECO:0000256" key="7">
    <source>
        <dbReference type="PROSITE-ProRule" id="PRU00169"/>
    </source>
</evidence>
<accession>A0ABP8TJF5</accession>
<feature type="domain" description="Response regulatory" evidence="9">
    <location>
        <begin position="17"/>
        <end position="131"/>
    </location>
</feature>
<dbReference type="Gene3D" id="3.40.50.2300">
    <property type="match status" value="1"/>
</dbReference>
<keyword evidence="4" id="KW-0805">Transcription regulation</keyword>
<keyword evidence="2 7" id="KW-0597">Phosphoprotein</keyword>
<feature type="modified residue" description="4-aspartylphosphate" evidence="7">
    <location>
        <position position="66"/>
    </location>
</feature>
<evidence type="ECO:0000259" key="9">
    <source>
        <dbReference type="PROSITE" id="PS50110"/>
    </source>
</evidence>
<feature type="domain" description="OmpR/PhoB-type" evidence="10">
    <location>
        <begin position="138"/>
        <end position="231"/>
    </location>
</feature>
<dbReference type="EMBL" id="BAABHJ010000009">
    <property type="protein sequence ID" value="GAA4609816.1"/>
    <property type="molecule type" value="Genomic_DNA"/>
</dbReference>
<keyword evidence="12" id="KW-1185">Reference proteome</keyword>
<dbReference type="SMART" id="SM00862">
    <property type="entry name" value="Trans_reg_C"/>
    <property type="match status" value="1"/>
</dbReference>
<evidence type="ECO:0000256" key="3">
    <source>
        <dbReference type="ARBA" id="ARBA00023012"/>
    </source>
</evidence>
<dbReference type="SUPFAM" id="SSF46894">
    <property type="entry name" value="C-terminal effector domain of the bipartite response regulators"/>
    <property type="match status" value="1"/>
</dbReference>
<evidence type="ECO:0000256" key="5">
    <source>
        <dbReference type="ARBA" id="ARBA00023125"/>
    </source>
</evidence>
<dbReference type="Pfam" id="PF00072">
    <property type="entry name" value="Response_reg"/>
    <property type="match status" value="1"/>
</dbReference>
<sequence length="232" mass="25529">MLSVIAEAEPRAASRARLLLVEDDDELSEMLGRLFAEEGYSVDVAPDGQRGLHLGLSRPYDAMIIDRGLPAIDGLDLLVRLRRRAVVTPVLVLTALGAVADRVAGLDAGAEDYLVKPFEVDELLARVRALRRRNRDTAQVLPLGAGRFDLATRVVTLPDGAQVTLSGREYELLRVLTSRPDQVHTRAALRERVFDAAPAESIVDTYVYYLRTKLGRTVVRTVRGVGYRAGEL</sequence>
<gene>
    <name evidence="11" type="ORF">GCM10023195_39890</name>
</gene>
<comment type="caution">
    <text evidence="11">The sequence shown here is derived from an EMBL/GenBank/DDBJ whole genome shotgun (WGS) entry which is preliminary data.</text>
</comment>
<dbReference type="InterPro" id="IPR011006">
    <property type="entry name" value="CheY-like_superfamily"/>
</dbReference>
<dbReference type="InterPro" id="IPR001789">
    <property type="entry name" value="Sig_transdc_resp-reg_receiver"/>
</dbReference>
<dbReference type="InterPro" id="IPR001867">
    <property type="entry name" value="OmpR/PhoB-type_DNA-bd"/>
</dbReference>
<dbReference type="PANTHER" id="PTHR48111">
    <property type="entry name" value="REGULATOR OF RPOS"/>
    <property type="match status" value="1"/>
</dbReference>
<evidence type="ECO:0000259" key="10">
    <source>
        <dbReference type="PROSITE" id="PS51755"/>
    </source>
</evidence>
<comment type="subcellular location">
    <subcellularLocation>
        <location evidence="1">Cytoplasm</location>
    </subcellularLocation>
</comment>
<dbReference type="InterPro" id="IPR036388">
    <property type="entry name" value="WH-like_DNA-bd_sf"/>
</dbReference>
<dbReference type="Pfam" id="PF00486">
    <property type="entry name" value="Trans_reg_C"/>
    <property type="match status" value="1"/>
</dbReference>
<dbReference type="Proteomes" id="UP001500212">
    <property type="component" value="Unassembled WGS sequence"/>
</dbReference>
<dbReference type="PROSITE" id="PS50110">
    <property type="entry name" value="RESPONSE_REGULATORY"/>
    <property type="match status" value="1"/>
</dbReference>
<dbReference type="Gene3D" id="1.10.10.10">
    <property type="entry name" value="Winged helix-like DNA-binding domain superfamily/Winged helix DNA-binding domain"/>
    <property type="match status" value="1"/>
</dbReference>
<organism evidence="11 12">
    <name type="scientific">Actinoallomurus liliacearum</name>
    <dbReference type="NCBI Taxonomy" id="1080073"/>
    <lineage>
        <taxon>Bacteria</taxon>
        <taxon>Bacillati</taxon>
        <taxon>Actinomycetota</taxon>
        <taxon>Actinomycetes</taxon>
        <taxon>Streptosporangiales</taxon>
        <taxon>Thermomonosporaceae</taxon>
        <taxon>Actinoallomurus</taxon>
    </lineage>
</organism>
<feature type="DNA-binding region" description="OmpR/PhoB-type" evidence="8">
    <location>
        <begin position="138"/>
        <end position="231"/>
    </location>
</feature>
<dbReference type="PROSITE" id="PS51755">
    <property type="entry name" value="OMPR_PHOB"/>
    <property type="match status" value="1"/>
</dbReference>
<evidence type="ECO:0000256" key="8">
    <source>
        <dbReference type="PROSITE-ProRule" id="PRU01091"/>
    </source>
</evidence>
<keyword evidence="3" id="KW-0902">Two-component regulatory system</keyword>
<evidence type="ECO:0000256" key="4">
    <source>
        <dbReference type="ARBA" id="ARBA00023015"/>
    </source>
</evidence>
<evidence type="ECO:0000313" key="12">
    <source>
        <dbReference type="Proteomes" id="UP001500212"/>
    </source>
</evidence>
<dbReference type="SMART" id="SM00448">
    <property type="entry name" value="REC"/>
    <property type="match status" value="1"/>
</dbReference>
<dbReference type="InterPro" id="IPR039420">
    <property type="entry name" value="WalR-like"/>
</dbReference>
<evidence type="ECO:0000256" key="2">
    <source>
        <dbReference type="ARBA" id="ARBA00022553"/>
    </source>
</evidence>
<dbReference type="CDD" id="cd00383">
    <property type="entry name" value="trans_reg_C"/>
    <property type="match status" value="1"/>
</dbReference>
<evidence type="ECO:0000313" key="11">
    <source>
        <dbReference type="EMBL" id="GAA4609816.1"/>
    </source>
</evidence>
<evidence type="ECO:0000256" key="1">
    <source>
        <dbReference type="ARBA" id="ARBA00004496"/>
    </source>
</evidence>
<name>A0ABP8TJF5_9ACTN</name>
<reference evidence="12" key="1">
    <citation type="journal article" date="2019" name="Int. J. Syst. Evol. Microbiol.">
        <title>The Global Catalogue of Microorganisms (GCM) 10K type strain sequencing project: providing services to taxonomists for standard genome sequencing and annotation.</title>
        <authorList>
            <consortium name="The Broad Institute Genomics Platform"/>
            <consortium name="The Broad Institute Genome Sequencing Center for Infectious Disease"/>
            <person name="Wu L."/>
            <person name="Ma J."/>
        </authorList>
    </citation>
    <scope>NUCLEOTIDE SEQUENCE [LARGE SCALE GENOMIC DNA]</scope>
    <source>
        <strain evidence="12">JCM 17938</strain>
    </source>
</reference>
<dbReference type="PANTHER" id="PTHR48111:SF22">
    <property type="entry name" value="REGULATOR OF RPOS"/>
    <property type="match status" value="1"/>
</dbReference>
<dbReference type="InterPro" id="IPR016032">
    <property type="entry name" value="Sig_transdc_resp-reg_C-effctor"/>
</dbReference>
<evidence type="ECO:0000256" key="6">
    <source>
        <dbReference type="ARBA" id="ARBA00023163"/>
    </source>
</evidence>